<sequence>MSDLKNGQKSLIPCRHVVDMLQWAYVWYVVVPLIPRTWKWIIRKNHHDLVNALRADITVAQDQIEHDETLPPWWGLVGVGRKFDGEAGNVCIKGDTSAHTPDVCASHDFILHFLRLSGSMNRVEEYMGQDPRILRGRILARLRIRGMRRFNKTPKPKLRILMLDSTGLCLRLLSFCSFLPHLGIGGGAFSMFVLVPLILGHSQLCHNQCLDDLASCFHGTRRIPGMLFQNLKVYKYILLKPIGSGILSSRNPEAGWTFFKELVGCVDLRPGTLRNVMVVWTFSPPSGRLSLISRYAFWRSVFLYQNLGASSNASSSYSWEDLKTEPDVLVYPEAGMEAGVGAGASTCGPAGPCLTLEEKKIPRDRPGSSGRFQMVDSLRDDLAGFKTLVLHSIGCQDLFMGLVA</sequence>
<dbReference type="Proteomes" id="UP000824890">
    <property type="component" value="Unassembled WGS sequence"/>
</dbReference>
<evidence type="ECO:0000313" key="1">
    <source>
        <dbReference type="EMBL" id="KAH0867756.1"/>
    </source>
</evidence>
<accession>A0ABQ7YHQ5</accession>
<organism evidence="1 2">
    <name type="scientific">Brassica napus</name>
    <name type="common">Rape</name>
    <dbReference type="NCBI Taxonomy" id="3708"/>
    <lineage>
        <taxon>Eukaryota</taxon>
        <taxon>Viridiplantae</taxon>
        <taxon>Streptophyta</taxon>
        <taxon>Embryophyta</taxon>
        <taxon>Tracheophyta</taxon>
        <taxon>Spermatophyta</taxon>
        <taxon>Magnoliopsida</taxon>
        <taxon>eudicotyledons</taxon>
        <taxon>Gunneridae</taxon>
        <taxon>Pentapetalae</taxon>
        <taxon>rosids</taxon>
        <taxon>malvids</taxon>
        <taxon>Brassicales</taxon>
        <taxon>Brassicaceae</taxon>
        <taxon>Brassiceae</taxon>
        <taxon>Brassica</taxon>
    </lineage>
</organism>
<gene>
    <name evidence="1" type="ORF">HID58_074778</name>
</gene>
<reference evidence="1 2" key="1">
    <citation type="submission" date="2021-05" db="EMBL/GenBank/DDBJ databases">
        <title>Genome Assembly of Synthetic Allotetraploid Brassica napus Reveals Homoeologous Exchanges between Subgenomes.</title>
        <authorList>
            <person name="Davis J.T."/>
        </authorList>
    </citation>
    <scope>NUCLEOTIDE SEQUENCE [LARGE SCALE GENOMIC DNA]</scope>
    <source>
        <strain evidence="2">cv. Da-Ae</strain>
        <tissue evidence="1">Seedling</tissue>
    </source>
</reference>
<proteinExistence type="predicted"/>
<evidence type="ECO:0000313" key="2">
    <source>
        <dbReference type="Proteomes" id="UP000824890"/>
    </source>
</evidence>
<keyword evidence="2" id="KW-1185">Reference proteome</keyword>
<name>A0ABQ7YHQ5_BRANA</name>
<comment type="caution">
    <text evidence="1">The sequence shown here is derived from an EMBL/GenBank/DDBJ whole genome shotgun (WGS) entry which is preliminary data.</text>
</comment>
<dbReference type="EMBL" id="JAGKQM010000017">
    <property type="protein sequence ID" value="KAH0867756.1"/>
    <property type="molecule type" value="Genomic_DNA"/>
</dbReference>
<protein>
    <submittedName>
        <fullName evidence="1">Uncharacterized protein</fullName>
    </submittedName>
</protein>